<dbReference type="SUPFAM" id="SSF48403">
    <property type="entry name" value="Ankyrin repeat"/>
    <property type="match status" value="1"/>
</dbReference>
<organism evidence="5">
    <name type="scientific">Echinostoma caproni</name>
    <dbReference type="NCBI Taxonomy" id="27848"/>
    <lineage>
        <taxon>Eukaryota</taxon>
        <taxon>Metazoa</taxon>
        <taxon>Spiralia</taxon>
        <taxon>Lophotrochozoa</taxon>
        <taxon>Platyhelminthes</taxon>
        <taxon>Trematoda</taxon>
        <taxon>Digenea</taxon>
        <taxon>Plagiorchiida</taxon>
        <taxon>Echinostomata</taxon>
        <taxon>Echinostomatoidea</taxon>
        <taxon>Echinostomatidae</taxon>
        <taxon>Echinostoma</taxon>
    </lineage>
</organism>
<dbReference type="PROSITE" id="PS50088">
    <property type="entry name" value="ANK_REPEAT"/>
    <property type="match status" value="1"/>
</dbReference>
<keyword evidence="4" id="KW-1185">Reference proteome</keyword>
<sequence length="96" mass="10540">MCELLMRYGADVNGRDADQWTPLHTAAACRHVDICDCLLNHNADILATNVDGSIPYDIADDDDTSKFLLDEMKLRDEDTVGSESGAGISVNLMNHE</sequence>
<proteinExistence type="predicted"/>
<dbReference type="InterPro" id="IPR051226">
    <property type="entry name" value="PP1_Regulatory_Subunit"/>
</dbReference>
<keyword evidence="2" id="KW-0040">ANK repeat</keyword>
<dbReference type="InterPro" id="IPR002110">
    <property type="entry name" value="Ankyrin_rpt"/>
</dbReference>
<dbReference type="GO" id="GO:0004857">
    <property type="term" value="F:enzyme inhibitor activity"/>
    <property type="evidence" value="ECO:0007669"/>
    <property type="project" value="TreeGrafter"/>
</dbReference>
<reference evidence="3 4" key="2">
    <citation type="submission" date="2018-11" db="EMBL/GenBank/DDBJ databases">
        <authorList>
            <consortium name="Pathogen Informatics"/>
        </authorList>
    </citation>
    <scope>NUCLEOTIDE SEQUENCE [LARGE SCALE GENOMIC DNA]</scope>
    <source>
        <strain evidence="3 4">Egypt</strain>
    </source>
</reference>
<dbReference type="Gene3D" id="1.25.40.20">
    <property type="entry name" value="Ankyrin repeat-containing domain"/>
    <property type="match status" value="1"/>
</dbReference>
<dbReference type="GO" id="GO:0019208">
    <property type="term" value="F:phosphatase regulator activity"/>
    <property type="evidence" value="ECO:0007669"/>
    <property type="project" value="TreeGrafter"/>
</dbReference>
<dbReference type="InterPro" id="IPR036770">
    <property type="entry name" value="Ankyrin_rpt-contain_sf"/>
</dbReference>
<feature type="repeat" description="ANK" evidence="2">
    <location>
        <begin position="18"/>
        <end position="50"/>
    </location>
</feature>
<dbReference type="WBParaSite" id="ECPE_0000730101-mRNA-1">
    <property type="protein sequence ID" value="ECPE_0000730101-mRNA-1"/>
    <property type="gene ID" value="ECPE_0000730101"/>
</dbReference>
<dbReference type="OrthoDB" id="19014at2759"/>
<reference evidence="5" key="1">
    <citation type="submission" date="2016-06" db="UniProtKB">
        <authorList>
            <consortium name="WormBaseParasite"/>
        </authorList>
    </citation>
    <scope>IDENTIFICATION</scope>
</reference>
<evidence type="ECO:0000256" key="2">
    <source>
        <dbReference type="PROSITE-ProRule" id="PRU00023"/>
    </source>
</evidence>
<keyword evidence="1" id="KW-0677">Repeat</keyword>
<dbReference type="EMBL" id="UZAN01044395">
    <property type="protein sequence ID" value="VDP80684.1"/>
    <property type="molecule type" value="Genomic_DNA"/>
</dbReference>
<evidence type="ECO:0000256" key="1">
    <source>
        <dbReference type="ARBA" id="ARBA00022737"/>
    </source>
</evidence>
<dbReference type="AlphaFoldDB" id="A0A183AK00"/>
<dbReference type="PANTHER" id="PTHR24179">
    <property type="entry name" value="PROTEIN PHOSPHATASE 1 REGULATORY SUBUNIT 12"/>
    <property type="match status" value="1"/>
</dbReference>
<dbReference type="Pfam" id="PF12796">
    <property type="entry name" value="Ank_2"/>
    <property type="match status" value="1"/>
</dbReference>
<evidence type="ECO:0000313" key="5">
    <source>
        <dbReference type="WBParaSite" id="ECPE_0000730101-mRNA-1"/>
    </source>
</evidence>
<protein>
    <submittedName>
        <fullName evidence="5">ANK_REP_REGION domain-containing protein</fullName>
    </submittedName>
</protein>
<evidence type="ECO:0000313" key="3">
    <source>
        <dbReference type="EMBL" id="VDP80684.1"/>
    </source>
</evidence>
<accession>A0A183AK00</accession>
<dbReference type="SMART" id="SM00248">
    <property type="entry name" value="ANK"/>
    <property type="match status" value="1"/>
</dbReference>
<dbReference type="PANTHER" id="PTHR24179:SF29">
    <property type="entry name" value="LD46604P"/>
    <property type="match status" value="1"/>
</dbReference>
<evidence type="ECO:0000313" key="4">
    <source>
        <dbReference type="Proteomes" id="UP000272942"/>
    </source>
</evidence>
<name>A0A183AK00_9TREM</name>
<gene>
    <name evidence="3" type="ORF">ECPE_LOCUS7285</name>
</gene>
<dbReference type="GO" id="GO:0005737">
    <property type="term" value="C:cytoplasm"/>
    <property type="evidence" value="ECO:0007669"/>
    <property type="project" value="TreeGrafter"/>
</dbReference>
<dbReference type="PROSITE" id="PS50297">
    <property type="entry name" value="ANK_REP_REGION"/>
    <property type="match status" value="1"/>
</dbReference>
<dbReference type="Proteomes" id="UP000272942">
    <property type="component" value="Unassembled WGS sequence"/>
</dbReference>
<dbReference type="PROSITE" id="PS51257">
    <property type="entry name" value="PROKAR_LIPOPROTEIN"/>
    <property type="match status" value="1"/>
</dbReference>